<reference evidence="3" key="2">
    <citation type="submission" date="2024-10" db="UniProtKB">
        <authorList>
            <consortium name="EnsemblProtists"/>
        </authorList>
    </citation>
    <scope>IDENTIFICATION</scope>
</reference>
<dbReference type="GeneID" id="17271547"/>
<feature type="region of interest" description="Disordered" evidence="1">
    <location>
        <begin position="22"/>
        <end position="139"/>
    </location>
</feature>
<feature type="signal peptide" evidence="2">
    <location>
        <begin position="1"/>
        <end position="16"/>
    </location>
</feature>
<reference evidence="4" key="1">
    <citation type="journal article" date="2013" name="Nature">
        <title>Pan genome of the phytoplankton Emiliania underpins its global distribution.</title>
        <authorList>
            <person name="Read B.A."/>
            <person name="Kegel J."/>
            <person name="Klute M.J."/>
            <person name="Kuo A."/>
            <person name="Lefebvre S.C."/>
            <person name="Maumus F."/>
            <person name="Mayer C."/>
            <person name="Miller J."/>
            <person name="Monier A."/>
            <person name="Salamov A."/>
            <person name="Young J."/>
            <person name="Aguilar M."/>
            <person name="Claverie J.M."/>
            <person name="Frickenhaus S."/>
            <person name="Gonzalez K."/>
            <person name="Herman E.K."/>
            <person name="Lin Y.C."/>
            <person name="Napier J."/>
            <person name="Ogata H."/>
            <person name="Sarno A.F."/>
            <person name="Shmutz J."/>
            <person name="Schroeder D."/>
            <person name="de Vargas C."/>
            <person name="Verret F."/>
            <person name="von Dassow P."/>
            <person name="Valentin K."/>
            <person name="Van de Peer Y."/>
            <person name="Wheeler G."/>
            <person name="Dacks J.B."/>
            <person name="Delwiche C.F."/>
            <person name="Dyhrman S.T."/>
            <person name="Glockner G."/>
            <person name="John U."/>
            <person name="Richards T."/>
            <person name="Worden A.Z."/>
            <person name="Zhang X."/>
            <person name="Grigoriev I.V."/>
            <person name="Allen A.E."/>
            <person name="Bidle K."/>
            <person name="Borodovsky M."/>
            <person name="Bowler C."/>
            <person name="Brownlee C."/>
            <person name="Cock J.M."/>
            <person name="Elias M."/>
            <person name="Gladyshev V.N."/>
            <person name="Groth M."/>
            <person name="Guda C."/>
            <person name="Hadaegh A."/>
            <person name="Iglesias-Rodriguez M.D."/>
            <person name="Jenkins J."/>
            <person name="Jones B.M."/>
            <person name="Lawson T."/>
            <person name="Leese F."/>
            <person name="Lindquist E."/>
            <person name="Lobanov A."/>
            <person name="Lomsadze A."/>
            <person name="Malik S.B."/>
            <person name="Marsh M.E."/>
            <person name="Mackinder L."/>
            <person name="Mock T."/>
            <person name="Mueller-Roeber B."/>
            <person name="Pagarete A."/>
            <person name="Parker M."/>
            <person name="Probert I."/>
            <person name="Quesneville H."/>
            <person name="Raines C."/>
            <person name="Rensing S.A."/>
            <person name="Riano-Pachon D.M."/>
            <person name="Richier S."/>
            <person name="Rokitta S."/>
            <person name="Shiraiwa Y."/>
            <person name="Soanes D.M."/>
            <person name="van der Giezen M."/>
            <person name="Wahlund T.M."/>
            <person name="Williams B."/>
            <person name="Wilson W."/>
            <person name="Wolfe G."/>
            <person name="Wurch L.L."/>
        </authorList>
    </citation>
    <scope>NUCLEOTIDE SEQUENCE</scope>
</reference>
<dbReference type="EnsemblProtists" id="EOD26003">
    <property type="protein sequence ID" value="EOD26003"/>
    <property type="gene ID" value="EMIHUDRAFT_367173"/>
</dbReference>
<dbReference type="KEGG" id="ehx:EMIHUDRAFT_367173"/>
<keyword evidence="4" id="KW-1185">Reference proteome</keyword>
<proteinExistence type="predicted"/>
<evidence type="ECO:0000313" key="3">
    <source>
        <dbReference type="EnsemblProtists" id="EOD26003"/>
    </source>
</evidence>
<sequence>ALAVILALLLVTVVSGWRAWRQRRAPRRQRGKQPAERAFRERARRRAEARATAAEARAAAAAAAAESAAAEQAEADGREGEGQQTGGSPDWVTVQHLPQTSTAEGWQAREPLSDPASDGASEAGLAHGGRSTPSAPPHPEILSLAAATFDTGRRRARVHNRWRDYVYRVLH</sequence>
<dbReference type="PaxDb" id="2903-EOD26003"/>
<evidence type="ECO:0000313" key="4">
    <source>
        <dbReference type="Proteomes" id="UP000013827"/>
    </source>
</evidence>
<protein>
    <submittedName>
        <fullName evidence="3">Uncharacterized protein</fullName>
    </submittedName>
</protein>
<feature type="compositionally biased region" description="Basic residues" evidence="1">
    <location>
        <begin position="22"/>
        <end position="31"/>
    </location>
</feature>
<dbReference type="Proteomes" id="UP000013827">
    <property type="component" value="Unassembled WGS sequence"/>
</dbReference>
<keyword evidence="2" id="KW-0732">Signal</keyword>
<feature type="compositionally biased region" description="Low complexity" evidence="1">
    <location>
        <begin position="50"/>
        <end position="72"/>
    </location>
</feature>
<dbReference type="RefSeq" id="XP_005778432.1">
    <property type="nucleotide sequence ID" value="XM_005778375.1"/>
</dbReference>
<accession>A0A0D3JR68</accession>
<evidence type="ECO:0000256" key="1">
    <source>
        <dbReference type="SAM" id="MobiDB-lite"/>
    </source>
</evidence>
<feature type="chain" id="PRO_5044239339" evidence="2">
    <location>
        <begin position="17"/>
        <end position="171"/>
    </location>
</feature>
<feature type="compositionally biased region" description="Basic and acidic residues" evidence="1">
    <location>
        <begin position="33"/>
        <end position="49"/>
    </location>
</feature>
<dbReference type="HOGENOM" id="CLU_1566994_0_0_1"/>
<dbReference type="AlphaFoldDB" id="A0A0D3JR68"/>
<organism evidence="3 4">
    <name type="scientific">Emiliania huxleyi (strain CCMP1516)</name>
    <dbReference type="NCBI Taxonomy" id="280463"/>
    <lineage>
        <taxon>Eukaryota</taxon>
        <taxon>Haptista</taxon>
        <taxon>Haptophyta</taxon>
        <taxon>Prymnesiophyceae</taxon>
        <taxon>Isochrysidales</taxon>
        <taxon>Noelaerhabdaceae</taxon>
        <taxon>Emiliania</taxon>
    </lineage>
</organism>
<name>A0A0D3JR68_EMIH1</name>
<evidence type="ECO:0000256" key="2">
    <source>
        <dbReference type="SAM" id="SignalP"/>
    </source>
</evidence>